<feature type="binding site" evidence="6">
    <location>
        <position position="92"/>
    </location>
    <ligand>
        <name>Mg(2+)</name>
        <dbReference type="ChEBI" id="CHEBI:18420"/>
        <label>1</label>
        <note>catalytic</note>
    </ligand>
</feature>
<feature type="binding site" evidence="6">
    <location>
        <position position="68"/>
    </location>
    <ligand>
        <name>Mg(2+)</name>
        <dbReference type="ChEBI" id="CHEBI:18420"/>
        <label>1</label>
        <note>catalytic</note>
    </ligand>
</feature>
<dbReference type="EMBL" id="BMMX01000022">
    <property type="protein sequence ID" value="GGL04080.1"/>
    <property type="molecule type" value="Genomic_DNA"/>
</dbReference>
<comment type="caution">
    <text evidence="8">The sequence shown here is derived from an EMBL/GenBank/DDBJ whole genome shotgun (WGS) entry which is preliminary data.</text>
</comment>
<dbReference type="SUPFAM" id="SSF56655">
    <property type="entry name" value="Carbohydrate phosphatase"/>
    <property type="match status" value="1"/>
</dbReference>
<dbReference type="PANTHER" id="PTHR43200">
    <property type="entry name" value="PHOSPHATASE"/>
    <property type="match status" value="1"/>
</dbReference>
<dbReference type="GO" id="GO:0016791">
    <property type="term" value="F:phosphatase activity"/>
    <property type="evidence" value="ECO:0007669"/>
    <property type="project" value="UniProtKB-ARBA"/>
</dbReference>
<sequence length="302" mass="30050">MTTDDLQLARRAAAAGAAVGLRHFAALAGLARETKADGSVVTAADRAVEAAVREVIAGDRPGDAILGEEGGEQAGAQRPGGNGRRWIIDPIDGTALFVEGDDRWLVLIALEENGVITTGVAAIPAQGRVWWAARGRGAFEARDGDGAASDGAAGDGAAGSPAGDGAAGSPAGDGVAGSPAGDGARRIMVAPATTDVAASRLGVISVGTTVAAPLQRVVADRPWPFHPALMVARGDLDLAVQANGQVWDFAAISLIVTEAGGRYSGLTGRPEPAAGPSLYSASAGLHDAALDVLAPPRAAGTH</sequence>
<keyword evidence="3 6" id="KW-0479">Metal-binding</keyword>
<proteinExistence type="inferred from homology"/>
<dbReference type="InterPro" id="IPR051090">
    <property type="entry name" value="Inositol_monoP_superfamily"/>
</dbReference>
<comment type="cofactor">
    <cofactor evidence="1 6">
        <name>Mg(2+)</name>
        <dbReference type="ChEBI" id="CHEBI:18420"/>
    </cofactor>
</comment>
<feature type="binding site" evidence="6">
    <location>
        <position position="89"/>
    </location>
    <ligand>
        <name>Mg(2+)</name>
        <dbReference type="ChEBI" id="CHEBI:18420"/>
        <label>1</label>
        <note>catalytic</note>
    </ligand>
</feature>
<feature type="compositionally biased region" description="Low complexity" evidence="7">
    <location>
        <begin position="158"/>
        <end position="180"/>
    </location>
</feature>
<dbReference type="Gene3D" id="3.40.190.80">
    <property type="match status" value="1"/>
</dbReference>
<dbReference type="Gene3D" id="3.30.540.10">
    <property type="entry name" value="Fructose-1,6-Bisphosphatase, subunit A, domain 1"/>
    <property type="match status" value="1"/>
</dbReference>
<reference evidence="8" key="2">
    <citation type="submission" date="2020-09" db="EMBL/GenBank/DDBJ databases">
        <authorList>
            <person name="Sun Q."/>
            <person name="Zhou Y."/>
        </authorList>
    </citation>
    <scope>NUCLEOTIDE SEQUENCE</scope>
    <source>
        <strain evidence="8">CGMCC 4.7299</strain>
    </source>
</reference>
<dbReference type="RefSeq" id="WP_189081110.1">
    <property type="nucleotide sequence ID" value="NZ_BMMX01000022.1"/>
</dbReference>
<evidence type="ECO:0000256" key="4">
    <source>
        <dbReference type="ARBA" id="ARBA00022801"/>
    </source>
</evidence>
<dbReference type="GO" id="GO:0000105">
    <property type="term" value="P:L-histidine biosynthetic process"/>
    <property type="evidence" value="ECO:0007669"/>
    <property type="project" value="TreeGrafter"/>
</dbReference>
<feature type="binding site" evidence="6">
    <location>
        <position position="248"/>
    </location>
    <ligand>
        <name>Mg(2+)</name>
        <dbReference type="ChEBI" id="CHEBI:18420"/>
        <label>1</label>
        <note>catalytic</note>
    </ligand>
</feature>
<dbReference type="Pfam" id="PF00459">
    <property type="entry name" value="Inositol_P"/>
    <property type="match status" value="2"/>
</dbReference>
<evidence type="ECO:0000313" key="8">
    <source>
        <dbReference type="EMBL" id="GGL04080.1"/>
    </source>
</evidence>
<keyword evidence="9" id="KW-1185">Reference proteome</keyword>
<feature type="binding site" evidence="6">
    <location>
        <position position="91"/>
    </location>
    <ligand>
        <name>Mg(2+)</name>
        <dbReference type="ChEBI" id="CHEBI:18420"/>
        <label>1</label>
        <note>catalytic</note>
    </ligand>
</feature>
<evidence type="ECO:0000256" key="3">
    <source>
        <dbReference type="ARBA" id="ARBA00022723"/>
    </source>
</evidence>
<name>A0A8J3FPU6_9ACTN</name>
<evidence type="ECO:0000256" key="2">
    <source>
        <dbReference type="ARBA" id="ARBA00009759"/>
    </source>
</evidence>
<evidence type="ECO:0000256" key="7">
    <source>
        <dbReference type="SAM" id="MobiDB-lite"/>
    </source>
</evidence>
<dbReference type="PRINTS" id="PR00377">
    <property type="entry name" value="IMPHPHTASES"/>
</dbReference>
<evidence type="ECO:0000256" key="6">
    <source>
        <dbReference type="PIRSR" id="PIRSR600760-2"/>
    </source>
</evidence>
<keyword evidence="5 6" id="KW-0460">Magnesium</keyword>
<protein>
    <submittedName>
        <fullName evidence="8">Histidinol-phosphatase</fullName>
    </submittedName>
</protein>
<accession>A0A8J3FPU6</accession>
<gene>
    <name evidence="8" type="ORF">GCM10012284_43460</name>
</gene>
<feature type="region of interest" description="Disordered" evidence="7">
    <location>
        <begin position="62"/>
        <end position="81"/>
    </location>
</feature>
<dbReference type="InterPro" id="IPR000760">
    <property type="entry name" value="Inositol_monophosphatase-like"/>
</dbReference>
<evidence type="ECO:0000256" key="1">
    <source>
        <dbReference type="ARBA" id="ARBA00001946"/>
    </source>
</evidence>
<reference evidence="8" key="1">
    <citation type="journal article" date="2014" name="Int. J. Syst. Evol. Microbiol.">
        <title>Complete genome sequence of Corynebacterium casei LMG S-19264T (=DSM 44701T), isolated from a smear-ripened cheese.</title>
        <authorList>
            <consortium name="US DOE Joint Genome Institute (JGI-PGF)"/>
            <person name="Walter F."/>
            <person name="Albersmeier A."/>
            <person name="Kalinowski J."/>
            <person name="Ruckert C."/>
        </authorList>
    </citation>
    <scope>NUCLEOTIDE SEQUENCE</scope>
    <source>
        <strain evidence="8">CGMCC 4.7299</strain>
    </source>
</reference>
<dbReference type="GO" id="GO:0046872">
    <property type="term" value="F:metal ion binding"/>
    <property type="evidence" value="ECO:0007669"/>
    <property type="project" value="UniProtKB-KW"/>
</dbReference>
<organism evidence="8 9">
    <name type="scientific">Mangrovihabitans endophyticus</name>
    <dbReference type="NCBI Taxonomy" id="1751298"/>
    <lineage>
        <taxon>Bacteria</taxon>
        <taxon>Bacillati</taxon>
        <taxon>Actinomycetota</taxon>
        <taxon>Actinomycetes</taxon>
        <taxon>Micromonosporales</taxon>
        <taxon>Micromonosporaceae</taxon>
        <taxon>Mangrovihabitans</taxon>
    </lineage>
</organism>
<feature type="region of interest" description="Disordered" evidence="7">
    <location>
        <begin position="142"/>
        <end position="180"/>
    </location>
</feature>
<dbReference type="AlphaFoldDB" id="A0A8J3FPU6"/>
<dbReference type="Proteomes" id="UP000656042">
    <property type="component" value="Unassembled WGS sequence"/>
</dbReference>
<dbReference type="PANTHER" id="PTHR43200:SF6">
    <property type="entry name" value="3'(2'),5'-BISPHOSPHATE NUCLEOTIDASE"/>
    <property type="match status" value="1"/>
</dbReference>
<keyword evidence="4" id="KW-0378">Hydrolase</keyword>
<evidence type="ECO:0000256" key="5">
    <source>
        <dbReference type="ARBA" id="ARBA00022842"/>
    </source>
</evidence>
<evidence type="ECO:0000313" key="9">
    <source>
        <dbReference type="Proteomes" id="UP000656042"/>
    </source>
</evidence>
<comment type="similarity">
    <text evidence="2">Belongs to the inositol monophosphatase superfamily.</text>
</comment>